<evidence type="ECO:0000313" key="2">
    <source>
        <dbReference type="EMBL" id="CAA0101265.1"/>
    </source>
</evidence>
<keyword evidence="3" id="KW-1185">Reference proteome</keyword>
<gene>
    <name evidence="2" type="ORF">STARVERO_02738</name>
</gene>
<dbReference type="Proteomes" id="UP000433050">
    <property type="component" value="Unassembled WGS sequence"/>
</dbReference>
<feature type="compositionally biased region" description="Basic and acidic residues" evidence="1">
    <location>
        <begin position="84"/>
        <end position="100"/>
    </location>
</feature>
<sequence length="200" mass="21269">MAPRPTKTKAAKATTTDNPRESKAGPADGTLPSAGRGEAGEPNSEARAAGSAEGQIAQPEPDAGAQAAKVGGPETPPANAAETGESKGEDAAASPELDKEPVSTFDPAILVRGLEDEQMLRLAIYIASLLPADFAERLPELVQRTEDFHRMLKDERTRDFVIGARVKISRRYIEPGTRPLTRKEHAVLHTAGIISADWPD</sequence>
<dbReference type="EMBL" id="CACSAS010000001">
    <property type="protein sequence ID" value="CAA0101265.1"/>
    <property type="molecule type" value="Genomic_DNA"/>
</dbReference>
<evidence type="ECO:0000256" key="1">
    <source>
        <dbReference type="SAM" id="MobiDB-lite"/>
    </source>
</evidence>
<accession>A0A5S9PBW1</accession>
<feature type="region of interest" description="Disordered" evidence="1">
    <location>
        <begin position="1"/>
        <end position="100"/>
    </location>
</feature>
<dbReference type="RefSeq" id="WP_159599455.1">
    <property type="nucleotide sequence ID" value="NZ_CACSAS010000001.1"/>
</dbReference>
<reference evidence="2 3" key="1">
    <citation type="submission" date="2019-12" db="EMBL/GenBank/DDBJ databases">
        <authorList>
            <person name="Reyes-Prieto M."/>
        </authorList>
    </citation>
    <scope>NUCLEOTIDE SEQUENCE [LARGE SCALE GENOMIC DNA]</scope>
    <source>
        <strain evidence="2">HF14-78462</strain>
    </source>
</reference>
<evidence type="ECO:0000313" key="3">
    <source>
        <dbReference type="Proteomes" id="UP000433050"/>
    </source>
</evidence>
<organism evidence="2 3">
    <name type="scientific">Starkeya nomas</name>
    <dbReference type="NCBI Taxonomy" id="2666134"/>
    <lineage>
        <taxon>Bacteria</taxon>
        <taxon>Pseudomonadati</taxon>
        <taxon>Pseudomonadota</taxon>
        <taxon>Alphaproteobacteria</taxon>
        <taxon>Hyphomicrobiales</taxon>
        <taxon>Xanthobacteraceae</taxon>
        <taxon>Starkeya</taxon>
    </lineage>
</organism>
<name>A0A5S9PBW1_9HYPH</name>
<dbReference type="AlphaFoldDB" id="A0A5S9PBW1"/>
<feature type="compositionally biased region" description="Basic residues" evidence="1">
    <location>
        <begin position="1"/>
        <end position="10"/>
    </location>
</feature>
<proteinExistence type="predicted"/>
<protein>
    <submittedName>
        <fullName evidence="2">Uncharacterized protein</fullName>
    </submittedName>
</protein>